<sequence>MFTPSPLPAKPSTFLDFMNTVGQQHIDAYDSFFGVSPTGTKLKVSLVTPAPGAAAVTRADTAASRSAV</sequence>
<evidence type="ECO:0000313" key="2">
    <source>
        <dbReference type="Proteomes" id="UP000320179"/>
    </source>
</evidence>
<dbReference type="EMBL" id="CP017174">
    <property type="protein sequence ID" value="QDE71157.1"/>
    <property type="molecule type" value="Genomic_DNA"/>
</dbReference>
<dbReference type="Proteomes" id="UP000320179">
    <property type="component" value="Chromosome"/>
</dbReference>
<reference evidence="1 2" key="1">
    <citation type="journal article" date="2019" name="Science">
        <title>Social genes are selection hotspots in kin groups of a soil microbe.</title>
        <authorList>
            <person name="Wielgoss S."/>
            <person name="Wolfensberger R."/>
            <person name="Sun L."/>
            <person name="Fiegna F."/>
            <person name="Velicer G.J."/>
        </authorList>
    </citation>
    <scope>NUCLEOTIDE SEQUENCE [LARGE SCALE GENOMIC DNA]</scope>
    <source>
        <strain evidence="1 2">MC3.5.9c15</strain>
    </source>
</reference>
<protein>
    <submittedName>
        <fullName evidence="1">Uncharacterized protein</fullName>
    </submittedName>
</protein>
<name>A0AAE6G5G0_MYXXA</name>
<proteinExistence type="predicted"/>
<accession>A0AAE6G5G0</accession>
<dbReference type="AlphaFoldDB" id="A0AAE6G5G0"/>
<organism evidence="1 2">
    <name type="scientific">Myxococcus xanthus</name>
    <dbReference type="NCBI Taxonomy" id="34"/>
    <lineage>
        <taxon>Bacteria</taxon>
        <taxon>Pseudomonadati</taxon>
        <taxon>Myxococcota</taxon>
        <taxon>Myxococcia</taxon>
        <taxon>Myxococcales</taxon>
        <taxon>Cystobacterineae</taxon>
        <taxon>Myxococcaceae</taxon>
        <taxon>Myxococcus</taxon>
    </lineage>
</organism>
<evidence type="ECO:0000313" key="1">
    <source>
        <dbReference type="EMBL" id="QDE71157.1"/>
    </source>
</evidence>
<gene>
    <name evidence="1" type="ORF">BHS09_31615</name>
</gene>